<accession>A0ABX3MWR6</accession>
<dbReference type="InterPro" id="IPR038765">
    <property type="entry name" value="Papain-like_cys_pep_sf"/>
</dbReference>
<dbReference type="Gene3D" id="3.10.620.30">
    <property type="match status" value="1"/>
</dbReference>
<dbReference type="RefSeq" id="WP_078604568.1">
    <property type="nucleotide sequence ID" value="NZ_MPZV01000002.1"/>
</dbReference>
<gene>
    <name evidence="3" type="ORF">BMI91_07850</name>
</gene>
<sequence>MALNRRRLLQLGAASMALAASPRGAMAAFDPKPTGWRSFELVTKVSLPGGGETAQLWVPVPSVHGDGWMKPGAVNWESDADEVQIVNASDTGTPMVHAVWGASEGPRTLTLTTQAQTQDFVVDLSKPGDVAPLDEVERARFTAATKLLPTDGIVKQTADSITRGKTGDLEKARAIYEWIVENTVRNPKTPGCGLGDISFMLTSGDLSGKCADLNALFVGLSRAAGLPARDVYGIRVAPSRFGYKSLGLKSEDATGAQHCRSEVWLSGFGWVPADAADVRKVMLQEGEGHLGLKDPKVVDVRAKLFGAWEGNWVGYNYAHDVDLPGSDGPELPYLMYPQAEIDGKRRDYLDAKDFTYQITAHELSA</sequence>
<feature type="domain" description="Transglutaminase-like" evidence="2">
    <location>
        <begin position="202"/>
        <end position="277"/>
    </location>
</feature>
<dbReference type="Pfam" id="PF01841">
    <property type="entry name" value="Transglut_core"/>
    <property type="match status" value="1"/>
</dbReference>
<dbReference type="PANTHER" id="PTHR38339:SF1">
    <property type="entry name" value="TRANSGLUTAMINASE-LIKE DOMAIN-CONTAINING PROTEIN"/>
    <property type="match status" value="1"/>
</dbReference>
<dbReference type="SMART" id="SM00460">
    <property type="entry name" value="TGc"/>
    <property type="match status" value="1"/>
</dbReference>
<dbReference type="PROSITE" id="PS51318">
    <property type="entry name" value="TAT"/>
    <property type="match status" value="1"/>
</dbReference>
<dbReference type="SUPFAM" id="SSF54001">
    <property type="entry name" value="Cysteine proteinases"/>
    <property type="match status" value="1"/>
</dbReference>
<name>A0ABX3MWR6_9RHOB</name>
<evidence type="ECO:0000313" key="3">
    <source>
        <dbReference type="EMBL" id="OOY23988.1"/>
    </source>
</evidence>
<dbReference type="Proteomes" id="UP000190787">
    <property type="component" value="Unassembled WGS sequence"/>
</dbReference>
<organism evidence="3 4">
    <name type="scientific">Thioclava sediminum</name>
    <dbReference type="NCBI Taxonomy" id="1915319"/>
    <lineage>
        <taxon>Bacteria</taxon>
        <taxon>Pseudomonadati</taxon>
        <taxon>Pseudomonadota</taxon>
        <taxon>Alphaproteobacteria</taxon>
        <taxon>Rhodobacterales</taxon>
        <taxon>Paracoccaceae</taxon>
        <taxon>Thioclava</taxon>
    </lineage>
</organism>
<keyword evidence="4" id="KW-1185">Reference proteome</keyword>
<protein>
    <submittedName>
        <fullName evidence="3">Transglutaminase</fullName>
    </submittedName>
</protein>
<evidence type="ECO:0000313" key="4">
    <source>
        <dbReference type="Proteomes" id="UP000190787"/>
    </source>
</evidence>
<reference evidence="3 4" key="1">
    <citation type="submission" date="2016-11" db="EMBL/GenBank/DDBJ databases">
        <title>A multilocus sequence analysis scheme for characterization of bacteria in the genus Thioclava.</title>
        <authorList>
            <person name="Liu Y."/>
            <person name="Shao Z."/>
        </authorList>
    </citation>
    <scope>NUCLEOTIDE SEQUENCE [LARGE SCALE GENOMIC DNA]</scope>
    <source>
        <strain evidence="3 4">TAW-CT134</strain>
    </source>
</reference>
<dbReference type="PANTHER" id="PTHR38339">
    <property type="entry name" value="TRANSGLUTAMINASE DOMAIN PROTEIN"/>
    <property type="match status" value="1"/>
</dbReference>
<keyword evidence="1" id="KW-0732">Signal</keyword>
<comment type="caution">
    <text evidence="3">The sequence shown here is derived from an EMBL/GenBank/DDBJ whole genome shotgun (WGS) entry which is preliminary data.</text>
</comment>
<evidence type="ECO:0000259" key="2">
    <source>
        <dbReference type="SMART" id="SM00460"/>
    </source>
</evidence>
<feature type="chain" id="PRO_5046011621" evidence="1">
    <location>
        <begin position="28"/>
        <end position="365"/>
    </location>
</feature>
<dbReference type="InterPro" id="IPR006311">
    <property type="entry name" value="TAT_signal"/>
</dbReference>
<evidence type="ECO:0000256" key="1">
    <source>
        <dbReference type="SAM" id="SignalP"/>
    </source>
</evidence>
<dbReference type="InterPro" id="IPR002931">
    <property type="entry name" value="Transglutaminase-like"/>
</dbReference>
<dbReference type="EMBL" id="MPZV01000002">
    <property type="protein sequence ID" value="OOY23988.1"/>
    <property type="molecule type" value="Genomic_DNA"/>
</dbReference>
<feature type="signal peptide" evidence="1">
    <location>
        <begin position="1"/>
        <end position="27"/>
    </location>
</feature>
<proteinExistence type="predicted"/>